<dbReference type="RefSeq" id="WP_016526411.1">
    <property type="nucleotide sequence ID" value="NZ_KE332518.1"/>
</dbReference>
<accession>S3KHS5</accession>
<organism evidence="1 2">
    <name type="scientific">Treponema maltophilum ATCC 51939</name>
    <dbReference type="NCBI Taxonomy" id="1125699"/>
    <lineage>
        <taxon>Bacteria</taxon>
        <taxon>Pseudomonadati</taxon>
        <taxon>Spirochaetota</taxon>
        <taxon>Spirochaetia</taxon>
        <taxon>Spirochaetales</taxon>
        <taxon>Treponemataceae</taxon>
        <taxon>Treponema</taxon>
    </lineage>
</organism>
<evidence type="ECO:0000313" key="2">
    <source>
        <dbReference type="Proteomes" id="UP000014541"/>
    </source>
</evidence>
<dbReference type="Proteomes" id="UP000014541">
    <property type="component" value="Unassembled WGS sequence"/>
</dbReference>
<name>S3KHS5_TREMA</name>
<sequence length="177" mass="21314">MKITPKQKFDQVLAGKGKGTKNGITVENIWRDLFLLNEEKNWKLYEELLKTNAQADIKNEKSIMCFLCIYQFRYEEQQDIIFGSRPSYNGIFFNDMEIEKIIFTEGEQILDRIKKGMQKEYDLEYLLYTTQSIAHLQLNKEKSIFFLRQILKYCYMYISDEKKIRIENEIKEISKRE</sequence>
<dbReference type="EMBL" id="ATFF01000006">
    <property type="protein sequence ID" value="EPF31802.1"/>
    <property type="molecule type" value="Genomic_DNA"/>
</dbReference>
<reference evidence="1 2" key="1">
    <citation type="submission" date="2013-04" db="EMBL/GenBank/DDBJ databases">
        <title>The Genome Sequence of Treponema maltophilum ATCC 51939.</title>
        <authorList>
            <consortium name="The Broad Institute Genomics Platform"/>
            <person name="Earl A."/>
            <person name="Ward D."/>
            <person name="Feldgarden M."/>
            <person name="Gevers D."/>
            <person name="Leonetti C."/>
            <person name="Blanton J.M."/>
            <person name="Dewhirst F.E."/>
            <person name="Izard J."/>
            <person name="Walker B."/>
            <person name="Young S."/>
            <person name="Zeng Q."/>
            <person name="Gargeya S."/>
            <person name="Fitzgerald M."/>
            <person name="Haas B."/>
            <person name="Abouelleil A."/>
            <person name="Allen A.W."/>
            <person name="Alvarado L."/>
            <person name="Arachchi H.M."/>
            <person name="Berlin A.M."/>
            <person name="Chapman S.B."/>
            <person name="Gainer-Dewar J."/>
            <person name="Goldberg J."/>
            <person name="Griggs A."/>
            <person name="Gujja S."/>
            <person name="Hansen M."/>
            <person name="Howarth C."/>
            <person name="Imamovic A."/>
            <person name="Ireland A."/>
            <person name="Larimer J."/>
            <person name="McCowan C."/>
            <person name="Murphy C."/>
            <person name="Pearson M."/>
            <person name="Poon T.W."/>
            <person name="Priest M."/>
            <person name="Roberts A."/>
            <person name="Saif S."/>
            <person name="Shea T."/>
            <person name="Sisk P."/>
            <person name="Sykes S."/>
            <person name="Wortman J."/>
            <person name="Nusbaum C."/>
            <person name="Birren B."/>
        </authorList>
    </citation>
    <scope>NUCLEOTIDE SEQUENCE [LARGE SCALE GENOMIC DNA]</scope>
    <source>
        <strain evidence="1 2">ATCC 51939</strain>
    </source>
</reference>
<protein>
    <submittedName>
        <fullName evidence="1">Uncharacterized protein</fullName>
    </submittedName>
</protein>
<proteinExistence type="predicted"/>
<gene>
    <name evidence="1" type="ORF">HMPREF9194_02157</name>
</gene>
<keyword evidence="2" id="KW-1185">Reference proteome</keyword>
<dbReference type="PATRIC" id="fig|1125699.3.peg.2179"/>
<dbReference type="STRING" id="1125699.HMPREF9194_02157"/>
<dbReference type="HOGENOM" id="CLU_1517272_0_0_12"/>
<evidence type="ECO:0000313" key="1">
    <source>
        <dbReference type="EMBL" id="EPF31802.1"/>
    </source>
</evidence>
<comment type="caution">
    <text evidence="1">The sequence shown here is derived from an EMBL/GenBank/DDBJ whole genome shotgun (WGS) entry which is preliminary data.</text>
</comment>
<dbReference type="AlphaFoldDB" id="S3KHS5"/>